<evidence type="ECO:0000313" key="2">
    <source>
        <dbReference type="Proteomes" id="UP001168972"/>
    </source>
</evidence>
<organism evidence="1 2">
    <name type="scientific">Microctonus hyperodae</name>
    <name type="common">Parasitoid wasp</name>
    <dbReference type="NCBI Taxonomy" id="165561"/>
    <lineage>
        <taxon>Eukaryota</taxon>
        <taxon>Metazoa</taxon>
        <taxon>Ecdysozoa</taxon>
        <taxon>Arthropoda</taxon>
        <taxon>Hexapoda</taxon>
        <taxon>Insecta</taxon>
        <taxon>Pterygota</taxon>
        <taxon>Neoptera</taxon>
        <taxon>Endopterygota</taxon>
        <taxon>Hymenoptera</taxon>
        <taxon>Apocrita</taxon>
        <taxon>Ichneumonoidea</taxon>
        <taxon>Braconidae</taxon>
        <taxon>Euphorinae</taxon>
        <taxon>Microctonus</taxon>
    </lineage>
</organism>
<feature type="non-terminal residue" evidence="1">
    <location>
        <position position="1"/>
    </location>
</feature>
<accession>A0AA39FGK2</accession>
<keyword evidence="2" id="KW-1185">Reference proteome</keyword>
<evidence type="ECO:0000313" key="1">
    <source>
        <dbReference type="EMBL" id="KAK0169192.1"/>
    </source>
</evidence>
<protein>
    <submittedName>
        <fullName evidence="1">Uncharacterized protein</fullName>
    </submittedName>
</protein>
<dbReference type="EMBL" id="JAQQBR010001737">
    <property type="protein sequence ID" value="KAK0169192.1"/>
    <property type="molecule type" value="Genomic_DNA"/>
</dbReference>
<proteinExistence type="predicted"/>
<reference evidence="1" key="1">
    <citation type="journal article" date="2023" name="bioRxiv">
        <title>Scaffold-level genome assemblies of two parasitoid biocontrol wasps reveal the parthenogenesis mechanism and an associated novel virus.</title>
        <authorList>
            <person name="Inwood S."/>
            <person name="Skelly J."/>
            <person name="Guhlin J."/>
            <person name="Harrop T."/>
            <person name="Goldson S."/>
            <person name="Dearden P."/>
        </authorList>
    </citation>
    <scope>NUCLEOTIDE SEQUENCE</scope>
    <source>
        <strain evidence="1">Lincoln</strain>
        <tissue evidence="1">Whole body</tissue>
    </source>
</reference>
<sequence>SNEHHNSKIANDIHNDFANDELLSYLLFLEFTLNTFNEFNAIFQNRETDIHILAERSGWMLKQMTMYFLKPDCLNNVTINSIVTENILPTLSIKVGDKFQNLLNSFDHEIVLKIK</sequence>
<dbReference type="Proteomes" id="UP001168972">
    <property type="component" value="Unassembled WGS sequence"/>
</dbReference>
<feature type="non-terminal residue" evidence="1">
    <location>
        <position position="115"/>
    </location>
</feature>
<gene>
    <name evidence="1" type="ORF">PV327_011721</name>
</gene>
<comment type="caution">
    <text evidence="1">The sequence shown here is derived from an EMBL/GenBank/DDBJ whole genome shotgun (WGS) entry which is preliminary data.</text>
</comment>
<name>A0AA39FGK2_MICHY</name>
<reference evidence="1" key="2">
    <citation type="submission" date="2023-03" db="EMBL/GenBank/DDBJ databases">
        <authorList>
            <person name="Inwood S.N."/>
            <person name="Skelly J.G."/>
            <person name="Guhlin J."/>
            <person name="Harrop T.W.R."/>
            <person name="Goldson S.G."/>
            <person name="Dearden P.K."/>
        </authorList>
    </citation>
    <scope>NUCLEOTIDE SEQUENCE</scope>
    <source>
        <strain evidence="1">Lincoln</strain>
        <tissue evidence="1">Whole body</tissue>
    </source>
</reference>
<dbReference type="AlphaFoldDB" id="A0AA39FGK2"/>